<name>A0ABP8DNK2_9ACTN</name>
<feature type="region of interest" description="Disordered" evidence="1">
    <location>
        <begin position="92"/>
        <end position="114"/>
    </location>
</feature>
<dbReference type="Proteomes" id="UP001500620">
    <property type="component" value="Unassembled WGS sequence"/>
</dbReference>
<organism evidence="2 3">
    <name type="scientific">Dactylosporangium darangshiense</name>
    <dbReference type="NCBI Taxonomy" id="579108"/>
    <lineage>
        <taxon>Bacteria</taxon>
        <taxon>Bacillati</taxon>
        <taxon>Actinomycetota</taxon>
        <taxon>Actinomycetes</taxon>
        <taxon>Micromonosporales</taxon>
        <taxon>Micromonosporaceae</taxon>
        <taxon>Dactylosporangium</taxon>
    </lineage>
</organism>
<dbReference type="RefSeq" id="WP_345137292.1">
    <property type="nucleotide sequence ID" value="NZ_BAABAT010000040.1"/>
</dbReference>
<sequence>MRKVITGVIVVILGLAIVSNPDVKRRIDEFLHPPLPMGSPKADGGPTYGAPPAPSSATISTCGTTKATRSCEIHGSGFDPSEQVTLKFSDGGTATEKADASGRFSDRLSNSPLGEITKTASRRTGQRVTARFTVEAVPTRIVTCDTAPNGDSCKIDLEGFPPNTTVMVREICSGSIPPSHISMKVLGNGIASSVINQQCGPGPVRVEADGPHGLVVGSYVQS</sequence>
<protein>
    <submittedName>
        <fullName evidence="2">Uncharacterized protein</fullName>
    </submittedName>
</protein>
<feature type="region of interest" description="Disordered" evidence="1">
    <location>
        <begin position="35"/>
        <end position="56"/>
    </location>
</feature>
<dbReference type="EMBL" id="BAABAT010000040">
    <property type="protein sequence ID" value="GAA4260372.1"/>
    <property type="molecule type" value="Genomic_DNA"/>
</dbReference>
<reference evidence="3" key="1">
    <citation type="journal article" date="2019" name="Int. J. Syst. Evol. Microbiol.">
        <title>The Global Catalogue of Microorganisms (GCM) 10K type strain sequencing project: providing services to taxonomists for standard genome sequencing and annotation.</title>
        <authorList>
            <consortium name="The Broad Institute Genomics Platform"/>
            <consortium name="The Broad Institute Genome Sequencing Center for Infectious Disease"/>
            <person name="Wu L."/>
            <person name="Ma J."/>
        </authorList>
    </citation>
    <scope>NUCLEOTIDE SEQUENCE [LARGE SCALE GENOMIC DNA]</scope>
    <source>
        <strain evidence="3">JCM 17441</strain>
    </source>
</reference>
<evidence type="ECO:0000313" key="3">
    <source>
        <dbReference type="Proteomes" id="UP001500620"/>
    </source>
</evidence>
<evidence type="ECO:0000313" key="2">
    <source>
        <dbReference type="EMBL" id="GAA4260372.1"/>
    </source>
</evidence>
<keyword evidence="3" id="KW-1185">Reference proteome</keyword>
<feature type="compositionally biased region" description="Basic and acidic residues" evidence="1">
    <location>
        <begin position="96"/>
        <end position="106"/>
    </location>
</feature>
<proteinExistence type="predicted"/>
<gene>
    <name evidence="2" type="ORF">GCM10022255_088760</name>
</gene>
<accession>A0ABP8DNK2</accession>
<comment type="caution">
    <text evidence="2">The sequence shown here is derived from an EMBL/GenBank/DDBJ whole genome shotgun (WGS) entry which is preliminary data.</text>
</comment>
<evidence type="ECO:0000256" key="1">
    <source>
        <dbReference type="SAM" id="MobiDB-lite"/>
    </source>
</evidence>